<evidence type="ECO:0000313" key="3">
    <source>
        <dbReference type="EMBL" id="WBE24647.1"/>
    </source>
</evidence>
<keyword evidence="4" id="KW-1185">Reference proteome</keyword>
<feature type="domain" description="GmrSD restriction endonucleases N-terminal" evidence="1">
    <location>
        <begin position="13"/>
        <end position="212"/>
    </location>
</feature>
<keyword evidence="3" id="KW-0540">Nuclease</keyword>
<dbReference type="GO" id="GO:0004519">
    <property type="term" value="F:endonuclease activity"/>
    <property type="evidence" value="ECO:0007669"/>
    <property type="project" value="UniProtKB-KW"/>
</dbReference>
<evidence type="ECO:0000313" key="4">
    <source>
        <dbReference type="Proteomes" id="UP001212189"/>
    </source>
</evidence>
<evidence type="ECO:0000259" key="1">
    <source>
        <dbReference type="Pfam" id="PF03235"/>
    </source>
</evidence>
<keyword evidence="3" id="KW-0255">Endonuclease</keyword>
<dbReference type="RefSeq" id="WP_269817590.1">
    <property type="nucleotide sequence ID" value="NZ_CP114976.1"/>
</dbReference>
<reference evidence="3 4" key="1">
    <citation type="submission" date="2022-12" db="EMBL/GenBank/DDBJ databases">
        <title>Coexistence and Characterization of a Novel Tigecycline Resistance gene tet(X) variant and blaNDM-1 in a Pseudomonas caeni Isolate of Chicken Origin.</title>
        <authorList>
            <person name="Lu X."/>
            <person name="Zhang L."/>
            <person name="Li R."/>
            <person name="Wang Z."/>
        </authorList>
    </citation>
    <scope>NUCLEOTIDE SEQUENCE [LARGE SCALE GENOMIC DNA]</scope>
    <source>
        <strain evidence="3 4">CE14</strain>
    </source>
</reference>
<dbReference type="Proteomes" id="UP001212189">
    <property type="component" value="Chromosome"/>
</dbReference>
<protein>
    <submittedName>
        <fullName evidence="3">DUF262 domain-containing HNH endonuclease family protein</fullName>
    </submittedName>
</protein>
<dbReference type="KEGG" id="dce:O6P33_09755"/>
<gene>
    <name evidence="3" type="ORF">O6P33_09755</name>
</gene>
<name>A0AAE9VNN0_9GAMM</name>
<sequence>MMSSEAKYSLTLRELLESEHYKVPVYQRNYDWGKAQIEQLINDIQDYAEKENKQTYYLGSLIVHQRDDYFEILDGQQRFTTLSLLAMYLKSRLTEELSWYKNPNLSFESRPKSDTAIKQLFYRFALSGKGKEVEPSECSASIISGFEVIDTILSADNQNDNASLQRFADYLLKYVEILKIQVPKNTDVTHYFEVMNNRGEQLEKHEVVKASLLAVVQDDAQAMAVVQKVWLACSDMNRYAQAGFNVQERKAIFGDSAENFKVTDFASLVKAIALEGESKISDVPSFNSNLSFAEALEKGNVIKLNAGSDADEDEGRRERFSSVIDFPNFLMHVLRVYLLQESSSKRFALDDKELITAFKDCFSERGEEQAERVKGFIFTLLKSRYLFDRFVVKRENTSQEGSWSLKRYKLYSSGSSDYVDSFNTEKNAEENGEKHERGDTVSCLMLLSAFHVSYPTNSRKNWLSAVLHWLYTKEFCNAKDYLAFLEGLAKAFMVRRYLVEEPQDYSSFMYNDIKQMTAIPEAFTSQPDVLLGFLAYRKATVFVFNYLDYLLWKERRLEYNILDKFRFSFKSSVEHFSPQAPKANESLEHDYLHGFGNLCLMADADNSSLGNSSPREKSNILNGKRKSMAPLSLKLELMMQKATQKEKDWDFKAVETHGGEMLTVIIEELGVSGEKQF</sequence>
<dbReference type="PANTHER" id="PTHR35149:SF1">
    <property type="entry name" value="DUF5655 DOMAIN-CONTAINING PROTEIN"/>
    <property type="match status" value="1"/>
</dbReference>
<dbReference type="AlphaFoldDB" id="A0AAE9VNN0"/>
<dbReference type="InterPro" id="IPR011089">
    <property type="entry name" value="GmrSD_C"/>
</dbReference>
<dbReference type="Pfam" id="PF03235">
    <property type="entry name" value="GmrSD_N"/>
    <property type="match status" value="1"/>
</dbReference>
<dbReference type="PANTHER" id="PTHR35149">
    <property type="entry name" value="SLL5132 PROTEIN"/>
    <property type="match status" value="1"/>
</dbReference>
<feature type="domain" description="GmrSD restriction endonucleases C-terminal" evidence="2">
    <location>
        <begin position="546"/>
        <end position="663"/>
    </location>
</feature>
<organism evidence="3 4">
    <name type="scientific">Denitrificimonas caeni</name>
    <dbReference type="NCBI Taxonomy" id="521720"/>
    <lineage>
        <taxon>Bacteria</taxon>
        <taxon>Pseudomonadati</taxon>
        <taxon>Pseudomonadota</taxon>
        <taxon>Gammaproteobacteria</taxon>
        <taxon>Pseudomonadales</taxon>
        <taxon>Pseudomonadaceae</taxon>
        <taxon>Denitrificimonas</taxon>
    </lineage>
</organism>
<dbReference type="Pfam" id="PF07510">
    <property type="entry name" value="GmrSD_C"/>
    <property type="match status" value="1"/>
</dbReference>
<keyword evidence="3" id="KW-0378">Hydrolase</keyword>
<evidence type="ECO:0000259" key="2">
    <source>
        <dbReference type="Pfam" id="PF07510"/>
    </source>
</evidence>
<dbReference type="InterPro" id="IPR004919">
    <property type="entry name" value="GmrSD_N"/>
</dbReference>
<proteinExistence type="predicted"/>
<dbReference type="EMBL" id="CP114976">
    <property type="protein sequence ID" value="WBE24647.1"/>
    <property type="molecule type" value="Genomic_DNA"/>
</dbReference>
<accession>A0AAE9VNN0</accession>